<evidence type="ECO:0000313" key="2">
    <source>
        <dbReference type="Proteomes" id="UP000516074"/>
    </source>
</evidence>
<gene>
    <name evidence="1" type="ORF">phiPsa267_022</name>
</gene>
<sequence>MKVVSVEFVHMINKEANGKPQRTTSTLIVADDVDKYDIHGEFEESLLFGWVISSIRVVKENQRIVRADCNC</sequence>
<keyword evidence="2" id="KW-1185">Reference proteome</keyword>
<proteinExistence type="predicted"/>
<reference evidence="1 2" key="1">
    <citation type="submission" date="2020-06" db="EMBL/GenBank/DDBJ databases">
        <title>Characterization of Pseudomonas phiPsa374-like phages.</title>
        <authorList>
            <person name="Warring S."/>
            <person name="Malone L.M."/>
            <person name="Easingwood R.A."/>
            <person name="Rigano L."/>
            <person name="Frampton R.A."/>
            <person name="Lopez Acedo E."/>
            <person name="Templeton M.D."/>
            <person name="Kleffmann T."/>
            <person name="Bostina M."/>
            <person name="Fineran P.C."/>
        </authorList>
    </citation>
    <scope>NUCLEOTIDE SEQUENCE [LARGE SCALE GENOMIC DNA]</scope>
</reference>
<evidence type="ECO:0000313" key="1">
    <source>
        <dbReference type="EMBL" id="QNN99989.1"/>
    </source>
</evidence>
<protein>
    <submittedName>
        <fullName evidence="1">Uncharacterized protein</fullName>
    </submittedName>
</protein>
<accession>A0A7G9V134</accession>
<dbReference type="EMBL" id="MT670417">
    <property type="protein sequence ID" value="QNN99989.1"/>
    <property type="molecule type" value="Genomic_DNA"/>
</dbReference>
<organism evidence="1 2">
    <name type="scientific">Pseudomonas phage phiPsa267</name>
    <dbReference type="NCBI Taxonomy" id="1460361"/>
    <lineage>
        <taxon>Viruses</taxon>
        <taxon>Duplodnaviria</taxon>
        <taxon>Heunggongvirae</taxon>
        <taxon>Uroviricota</taxon>
        <taxon>Caudoviricetes</taxon>
        <taxon>Vandenendeviridae</taxon>
        <taxon>Gorskivirinae</taxon>
        <taxon>Otagovirus</taxon>
        <taxon>Otagovirus psa267</taxon>
    </lineage>
</organism>
<dbReference type="Proteomes" id="UP000516074">
    <property type="component" value="Segment"/>
</dbReference>
<name>A0A7G9V134_9CAUD</name>